<keyword evidence="3" id="KW-1185">Reference proteome</keyword>
<evidence type="ECO:0008006" key="4">
    <source>
        <dbReference type="Google" id="ProtNLM"/>
    </source>
</evidence>
<protein>
    <recommendedName>
        <fullName evidence="4">Lipoprotein</fullName>
    </recommendedName>
</protein>
<keyword evidence="1" id="KW-0732">Signal</keyword>
<reference evidence="2 3" key="1">
    <citation type="submission" date="2018-03" db="EMBL/GenBank/DDBJ databases">
        <title>Genomic Encyclopedia of Archaeal and Bacterial Type Strains, Phase II (KMG-II): from individual species to whole genera.</title>
        <authorList>
            <person name="Goeker M."/>
        </authorList>
    </citation>
    <scope>NUCLEOTIDE SEQUENCE [LARGE SCALE GENOMIC DNA]</scope>
    <source>
        <strain evidence="2 3">DSM 44720</strain>
    </source>
</reference>
<feature type="signal peptide" evidence="1">
    <location>
        <begin position="1"/>
        <end position="21"/>
    </location>
</feature>
<accession>A0A2T0SPF7</accession>
<dbReference type="AlphaFoldDB" id="A0A2T0SPF7"/>
<comment type="caution">
    <text evidence="2">The sequence shown here is derived from an EMBL/GenBank/DDBJ whole genome shotgun (WGS) entry which is preliminary data.</text>
</comment>
<dbReference type="EMBL" id="PVTF01000014">
    <property type="protein sequence ID" value="PRY35299.1"/>
    <property type="molecule type" value="Genomic_DNA"/>
</dbReference>
<evidence type="ECO:0000256" key="1">
    <source>
        <dbReference type="SAM" id="SignalP"/>
    </source>
</evidence>
<gene>
    <name evidence="2" type="ORF">CLV43_114217</name>
</gene>
<evidence type="ECO:0000313" key="3">
    <source>
        <dbReference type="Proteomes" id="UP000239494"/>
    </source>
</evidence>
<evidence type="ECO:0000313" key="2">
    <source>
        <dbReference type="EMBL" id="PRY35299.1"/>
    </source>
</evidence>
<dbReference type="PROSITE" id="PS51257">
    <property type="entry name" value="PROKAR_LIPOPROTEIN"/>
    <property type="match status" value="1"/>
</dbReference>
<feature type="chain" id="PRO_5015742378" description="Lipoprotein" evidence="1">
    <location>
        <begin position="22"/>
        <end position="207"/>
    </location>
</feature>
<sequence length="207" mass="21651">MKVRHLAAALLVALVACTACEDEVPSDTETVPGAAPAPSAAVINPVARTHATTEDTHLSATTTAAAEQSTLAQQQAAGLRALADMIEANPDLADLACYLRSADVFYAWSKDDVAKIVRAGLAHGFGIAKNHFGATLKVTLEYGPLNFTILGDREAVCEKVVTTETVTRTVPDPAVLATVPLVEVTETVENVEWVCKPLLAGTAETTA</sequence>
<proteinExistence type="predicted"/>
<name>A0A2T0SPF7_9PSEU</name>
<organism evidence="2 3">
    <name type="scientific">Umezawaea tangerina</name>
    <dbReference type="NCBI Taxonomy" id="84725"/>
    <lineage>
        <taxon>Bacteria</taxon>
        <taxon>Bacillati</taxon>
        <taxon>Actinomycetota</taxon>
        <taxon>Actinomycetes</taxon>
        <taxon>Pseudonocardiales</taxon>
        <taxon>Pseudonocardiaceae</taxon>
        <taxon>Umezawaea</taxon>
    </lineage>
</organism>
<dbReference type="RefSeq" id="WP_106193801.1">
    <property type="nucleotide sequence ID" value="NZ_PVTF01000014.1"/>
</dbReference>
<dbReference type="Proteomes" id="UP000239494">
    <property type="component" value="Unassembled WGS sequence"/>
</dbReference>